<sequence length="266" mass="28934">MSCTPRQLQLFWTERRPSESTGPPTASPTPTANHLPDDTPPLPLRSARINREFLHQHGSRSVSRFGTTVRVLQPRKRHPFLDRSEAIPNRVVPGSCPVSSQLWPLSQLQAGELQILDSCATISGMAGGKGAMSYPGGYAKRSLGKQGQPGRAVPAPGVTLTEVRQENPHSEGEQGLTLFAGLSTAAAAVLRPPSRPNQDINTGRPAPTSRAVMPVFISTGVEETIHTHGQPRRCSQALEKTSTGHEEERIRWFEIPVQHVHPLSKP</sequence>
<evidence type="ECO:0000256" key="1">
    <source>
        <dbReference type="SAM" id="MobiDB-lite"/>
    </source>
</evidence>
<organism evidence="2 3">
    <name type="scientific">Apiosordaria backusii</name>
    <dbReference type="NCBI Taxonomy" id="314023"/>
    <lineage>
        <taxon>Eukaryota</taxon>
        <taxon>Fungi</taxon>
        <taxon>Dikarya</taxon>
        <taxon>Ascomycota</taxon>
        <taxon>Pezizomycotina</taxon>
        <taxon>Sordariomycetes</taxon>
        <taxon>Sordariomycetidae</taxon>
        <taxon>Sordariales</taxon>
        <taxon>Lasiosphaeriaceae</taxon>
        <taxon>Apiosordaria</taxon>
    </lineage>
</organism>
<dbReference type="Proteomes" id="UP001172159">
    <property type="component" value="Unassembled WGS sequence"/>
</dbReference>
<feature type="compositionally biased region" description="Low complexity" evidence="1">
    <location>
        <begin position="19"/>
        <end position="31"/>
    </location>
</feature>
<feature type="region of interest" description="Disordered" evidence="1">
    <location>
        <begin position="11"/>
        <end position="42"/>
    </location>
</feature>
<protein>
    <submittedName>
        <fullName evidence="2">Uncharacterized protein</fullName>
    </submittedName>
</protein>
<reference evidence="2" key="1">
    <citation type="submission" date="2023-06" db="EMBL/GenBank/DDBJ databases">
        <title>Genome-scale phylogeny and comparative genomics of the fungal order Sordariales.</title>
        <authorList>
            <consortium name="Lawrence Berkeley National Laboratory"/>
            <person name="Hensen N."/>
            <person name="Bonometti L."/>
            <person name="Westerberg I."/>
            <person name="Brannstrom I.O."/>
            <person name="Guillou S."/>
            <person name="Cros-Aarteil S."/>
            <person name="Calhoun S."/>
            <person name="Haridas S."/>
            <person name="Kuo A."/>
            <person name="Mondo S."/>
            <person name="Pangilinan J."/>
            <person name="Riley R."/>
            <person name="Labutti K."/>
            <person name="Andreopoulos B."/>
            <person name="Lipzen A."/>
            <person name="Chen C."/>
            <person name="Yanf M."/>
            <person name="Daum C."/>
            <person name="Ng V."/>
            <person name="Clum A."/>
            <person name="Steindorff A."/>
            <person name="Ohm R."/>
            <person name="Martin F."/>
            <person name="Silar P."/>
            <person name="Natvig D."/>
            <person name="Lalanne C."/>
            <person name="Gautier V."/>
            <person name="Ament-Velasquez S.L."/>
            <person name="Kruys A."/>
            <person name="Hutchinson M.I."/>
            <person name="Powell A.J."/>
            <person name="Barry K."/>
            <person name="Miller A.N."/>
            <person name="Grigoriev I.V."/>
            <person name="Debuchy R."/>
            <person name="Gladieux P."/>
            <person name="Thoren M.H."/>
            <person name="Johannesson H."/>
        </authorList>
    </citation>
    <scope>NUCLEOTIDE SEQUENCE</scope>
    <source>
        <strain evidence="2">CBS 540.89</strain>
    </source>
</reference>
<evidence type="ECO:0000313" key="2">
    <source>
        <dbReference type="EMBL" id="KAK0748599.1"/>
    </source>
</evidence>
<accession>A0AA40F081</accession>
<dbReference type="EMBL" id="JAUKTV010000001">
    <property type="protein sequence ID" value="KAK0748599.1"/>
    <property type="molecule type" value="Genomic_DNA"/>
</dbReference>
<evidence type="ECO:0000313" key="3">
    <source>
        <dbReference type="Proteomes" id="UP001172159"/>
    </source>
</evidence>
<dbReference type="AlphaFoldDB" id="A0AA40F081"/>
<comment type="caution">
    <text evidence="2">The sequence shown here is derived from an EMBL/GenBank/DDBJ whole genome shotgun (WGS) entry which is preliminary data.</text>
</comment>
<name>A0AA40F081_9PEZI</name>
<proteinExistence type="predicted"/>
<gene>
    <name evidence="2" type="ORF">B0T21DRAFT_344237</name>
</gene>
<keyword evidence="3" id="KW-1185">Reference proteome</keyword>